<dbReference type="EMBL" id="HBGF01024450">
    <property type="protein sequence ID" value="CAD9118819.1"/>
    <property type="molecule type" value="Transcribed_RNA"/>
</dbReference>
<evidence type="ECO:0000313" key="1">
    <source>
        <dbReference type="EMBL" id="CAD9118819.1"/>
    </source>
</evidence>
<sequence length="284" mass="31151">MRRLGVRLAKASAATLPGGKAAAAKAVSDEKFGQTCLEYIYEMNRPNAVQKTNKDAEEEMLLAQAVDRLFAIGDSDFHDRLEAQVARGIEALEALPEELRVEACLLNSEMPPLSFRRPSLTPPLSSYDPAFGLDVPANRARIAEYPAVHRIDDDLLENDRDYPLLPPDVVSELNGTVASHLQETHRAARSTIPQTGPMGEAWEAEIALQKRACARQDLLLKLADDPDMAERFDTDEEYRATVLGDAGLAPLAQETAHTGDEACVPQLSAPLHYSQTPKHFARKG</sequence>
<proteinExistence type="predicted"/>
<accession>A0A7S1Q5V5</accession>
<protein>
    <submittedName>
        <fullName evidence="1">Uncharacterized protein</fullName>
    </submittedName>
</protein>
<name>A0A7S1Q5V5_NEODS</name>
<gene>
    <name evidence="1" type="ORF">NDES1114_LOCUS16231</name>
</gene>
<dbReference type="AlphaFoldDB" id="A0A7S1Q5V5"/>
<organism evidence="1">
    <name type="scientific">Neobodo designis</name>
    <name type="common">Flagellated protozoan</name>
    <name type="synonym">Bodo designis</name>
    <dbReference type="NCBI Taxonomy" id="312471"/>
    <lineage>
        <taxon>Eukaryota</taxon>
        <taxon>Discoba</taxon>
        <taxon>Euglenozoa</taxon>
        <taxon>Kinetoplastea</taxon>
        <taxon>Metakinetoplastina</taxon>
        <taxon>Neobodonida</taxon>
        <taxon>Neobodo</taxon>
    </lineage>
</organism>
<reference evidence="1" key="1">
    <citation type="submission" date="2021-01" db="EMBL/GenBank/DDBJ databases">
        <authorList>
            <person name="Corre E."/>
            <person name="Pelletier E."/>
            <person name="Niang G."/>
            <person name="Scheremetjew M."/>
            <person name="Finn R."/>
            <person name="Kale V."/>
            <person name="Holt S."/>
            <person name="Cochrane G."/>
            <person name="Meng A."/>
            <person name="Brown T."/>
            <person name="Cohen L."/>
        </authorList>
    </citation>
    <scope>NUCLEOTIDE SEQUENCE</scope>
    <source>
        <strain evidence="1">CCAP 1951/1</strain>
    </source>
</reference>